<name>A0A8H5T780_9HYPO</name>
<accession>A0A8H5T780</accession>
<comment type="caution">
    <text evidence="3">The sequence shown here is derived from an EMBL/GenBank/DDBJ whole genome shotgun (WGS) entry which is preliminary data.</text>
</comment>
<sequence>MPPKRFGKARKRPQAEASRSPSPSRPAKQPKQSASPTPSPEEKKTRRSNKPDEGCPGWWPPEYAPAAFKDANRDPAELWTEGGLMIQLVRQDPVGRIHQRIFDKIDFENLVPKTPSQTQSQEVLSSEDEQAPIDRENAERTPEPFAESITIAKTSALKDTDPTSRQPQNTDVVKPVTPTIEALRNGDGLDSHDMARCANLFPRPADWYIFPPGSFFTDADKIHAQHRALKARHIAFFVYNQDEDQWALCHLDVGKATLVHHLTNHVTKVPVEKLVDWLRSQPKLNMKGMMFMKQPGPIHIDSPSGGIYSLVFLKCLMAKQRIPRYVNIATARMEFIKMLGLADTEENMTTKDLTLTKDTGLNGGTIPTGAPKDPGIPIDPELRAHSSVPDPAQSSTHAKQDRVGYSFRLTPKKPELPVLISPSEGSRKPTPDEHEPGGFGDDEEANTESAVTVSIDNAQAWETNTPSSVPDDPLTLAQSLEVNFTAFLNQRRKLEVCVKAEQANLKKNDETIAELKQAIDELSKKHSRSTYELRCKVSELEMHLEAAKGALETAEKAEKETDLRVTELGDKIRGEERSKAETAGRIKQWKATLAKTAFQSIYIQRVCKYAWIALGFGTLVGHTHGNGKDKGEEKRLQYQTEHNLTEVNQYAR</sequence>
<feature type="compositionally biased region" description="Low complexity" evidence="2">
    <location>
        <begin position="15"/>
        <end position="33"/>
    </location>
</feature>
<gene>
    <name evidence="3" type="ORF">FDENT_12868</name>
</gene>
<evidence type="ECO:0000313" key="4">
    <source>
        <dbReference type="Proteomes" id="UP000562682"/>
    </source>
</evidence>
<feature type="compositionally biased region" description="Basic and acidic residues" evidence="2">
    <location>
        <begin position="132"/>
        <end position="142"/>
    </location>
</feature>
<feature type="compositionally biased region" description="Polar residues" evidence="2">
    <location>
        <begin position="114"/>
        <end position="124"/>
    </location>
</feature>
<feature type="coiled-coil region" evidence="1">
    <location>
        <begin position="498"/>
        <end position="560"/>
    </location>
</feature>
<feature type="compositionally biased region" description="Basic and acidic residues" evidence="2">
    <location>
        <begin position="40"/>
        <end position="53"/>
    </location>
</feature>
<feature type="region of interest" description="Disordered" evidence="2">
    <location>
        <begin position="112"/>
        <end position="143"/>
    </location>
</feature>
<dbReference type="EMBL" id="JAAOAK010000466">
    <property type="protein sequence ID" value="KAF5664407.1"/>
    <property type="molecule type" value="Genomic_DNA"/>
</dbReference>
<dbReference type="AlphaFoldDB" id="A0A8H5T780"/>
<evidence type="ECO:0000256" key="1">
    <source>
        <dbReference type="SAM" id="Coils"/>
    </source>
</evidence>
<evidence type="ECO:0000313" key="3">
    <source>
        <dbReference type="EMBL" id="KAF5664407.1"/>
    </source>
</evidence>
<evidence type="ECO:0000256" key="2">
    <source>
        <dbReference type="SAM" id="MobiDB-lite"/>
    </source>
</evidence>
<feature type="region of interest" description="Disordered" evidence="2">
    <location>
        <begin position="1"/>
        <end position="63"/>
    </location>
</feature>
<keyword evidence="1" id="KW-0175">Coiled coil</keyword>
<reference evidence="3 4" key="1">
    <citation type="submission" date="2020-05" db="EMBL/GenBank/DDBJ databases">
        <title>Identification and distribution of gene clusters putatively required for synthesis of sphingolipid metabolism inhibitors in phylogenetically diverse species of the filamentous fungus Fusarium.</title>
        <authorList>
            <person name="Kim H.-S."/>
            <person name="Busman M."/>
            <person name="Brown D.W."/>
            <person name="Divon H."/>
            <person name="Uhlig S."/>
            <person name="Proctor R.H."/>
        </authorList>
    </citation>
    <scope>NUCLEOTIDE SEQUENCE [LARGE SCALE GENOMIC DNA]</scope>
    <source>
        <strain evidence="3 4">NRRL 25311</strain>
    </source>
</reference>
<organism evidence="3 4">
    <name type="scientific">Fusarium denticulatum</name>
    <dbReference type="NCBI Taxonomy" id="48507"/>
    <lineage>
        <taxon>Eukaryota</taxon>
        <taxon>Fungi</taxon>
        <taxon>Dikarya</taxon>
        <taxon>Ascomycota</taxon>
        <taxon>Pezizomycotina</taxon>
        <taxon>Sordariomycetes</taxon>
        <taxon>Hypocreomycetidae</taxon>
        <taxon>Hypocreales</taxon>
        <taxon>Nectriaceae</taxon>
        <taxon>Fusarium</taxon>
        <taxon>Fusarium fujikuroi species complex</taxon>
    </lineage>
</organism>
<protein>
    <submittedName>
        <fullName evidence="3">Uncharacterized protein</fullName>
    </submittedName>
</protein>
<feature type="compositionally biased region" description="Basic residues" evidence="2">
    <location>
        <begin position="1"/>
        <end position="12"/>
    </location>
</feature>
<dbReference type="Proteomes" id="UP000562682">
    <property type="component" value="Unassembled WGS sequence"/>
</dbReference>
<proteinExistence type="predicted"/>
<feature type="region of interest" description="Disordered" evidence="2">
    <location>
        <begin position="355"/>
        <end position="444"/>
    </location>
</feature>
<keyword evidence="4" id="KW-1185">Reference proteome</keyword>
<feature type="compositionally biased region" description="Basic and acidic residues" evidence="2">
    <location>
        <begin position="425"/>
        <end position="436"/>
    </location>
</feature>